<dbReference type="Pfam" id="PF02696">
    <property type="entry name" value="SelO"/>
    <property type="match status" value="1"/>
</dbReference>
<comment type="catalytic activity">
    <reaction evidence="8">
        <text>L-tyrosyl-[protein] + UTP = O-(5'-uridylyl)-L-tyrosyl-[protein] + diphosphate</text>
        <dbReference type="Rhea" id="RHEA:83887"/>
        <dbReference type="Rhea" id="RHEA-COMP:10136"/>
        <dbReference type="Rhea" id="RHEA-COMP:20238"/>
        <dbReference type="ChEBI" id="CHEBI:33019"/>
        <dbReference type="ChEBI" id="CHEBI:46398"/>
        <dbReference type="ChEBI" id="CHEBI:46858"/>
        <dbReference type="ChEBI" id="CHEBI:90602"/>
    </reaction>
</comment>
<sequence length="489" mass="55365">MAKLEHLNFQNTYADLPDVFYQRVKPTPFPNPSLVSVNPAAVELLDIDPTEWTRPEFAEYFCGAKLLPGGDPIAMLYSGHQFGHYVPQLGDGRAIMLGEVQNQNGERWELQLKGAGLTRFSRDGDGRAVMRSTIREYLCGEAMHGLGIPTTRSLCIVAGEEIVWRETPEPGAMLLRMAPTHVRFGSFEVFYYRRQHEYLKTLADYVIEYHFPHLVGAENPYARLLHEVAVRTGQLVAQWQAVGWAHGVLNTDNMSILGLTLDYGPFGFMERYDPTFICNHSDHHGRYSFQNQPDIGFWNIRALARALSPLVAQDAVNGIPEIYEKAMVAKYAELMRAKLGLIEAHAGDDKLVTDLLNLLDSSRVDYTNLFRGLGAVRQERSSAPDELRDQFLHREAFDDWTARYRERLRAEKSDDGERQVRMDQVNPKYILRNHLAQQAIVQAVQQKDYSEVDRLLNLLGDPFTDRPGMESYAAPPPPGEPPIIVSCSS</sequence>
<evidence type="ECO:0000256" key="1">
    <source>
        <dbReference type="ARBA" id="ARBA00009747"/>
    </source>
</evidence>
<dbReference type="GO" id="GO:0030145">
    <property type="term" value="F:manganese ion binding"/>
    <property type="evidence" value="ECO:0007669"/>
    <property type="project" value="UniProtKB-UniRule"/>
</dbReference>
<proteinExistence type="inferred from homology"/>
<evidence type="ECO:0000256" key="3">
    <source>
        <dbReference type="ARBA" id="ARBA00022695"/>
    </source>
</evidence>
<keyword evidence="6 8" id="KW-0067">ATP-binding</keyword>
<evidence type="ECO:0000256" key="8">
    <source>
        <dbReference type="HAMAP-Rule" id="MF_00692"/>
    </source>
</evidence>
<feature type="binding site" evidence="8">
    <location>
        <position position="93"/>
    </location>
    <ligand>
        <name>ATP</name>
        <dbReference type="ChEBI" id="CHEBI:30616"/>
    </ligand>
</feature>
<feature type="binding site" evidence="8">
    <location>
        <position position="126"/>
    </location>
    <ligand>
        <name>ATP</name>
        <dbReference type="ChEBI" id="CHEBI:30616"/>
    </ligand>
</feature>
<evidence type="ECO:0000313" key="11">
    <source>
        <dbReference type="Proteomes" id="UP001302494"/>
    </source>
</evidence>
<evidence type="ECO:0000256" key="5">
    <source>
        <dbReference type="ARBA" id="ARBA00022741"/>
    </source>
</evidence>
<dbReference type="GO" id="GO:0005524">
    <property type="term" value="F:ATP binding"/>
    <property type="evidence" value="ECO:0007669"/>
    <property type="project" value="UniProtKB-UniRule"/>
</dbReference>
<organism evidence="10 11">
    <name type="scientific">Candidatus Nitrospira neomarina</name>
    <dbReference type="NCBI Taxonomy" id="3020899"/>
    <lineage>
        <taxon>Bacteria</taxon>
        <taxon>Pseudomonadati</taxon>
        <taxon>Nitrospirota</taxon>
        <taxon>Nitrospiria</taxon>
        <taxon>Nitrospirales</taxon>
        <taxon>Nitrospiraceae</taxon>
        <taxon>Nitrospira</taxon>
    </lineage>
</organism>
<protein>
    <recommendedName>
        <fullName evidence="8">Protein nucleotidyltransferase YdiU</fullName>
        <ecNumber evidence="8">2.7.7.-</ecNumber>
    </recommendedName>
    <alternativeName>
        <fullName evidence="8">Protein adenylyltransferase YdiU</fullName>
        <ecNumber evidence="8">2.7.7.108</ecNumber>
    </alternativeName>
    <alternativeName>
        <fullName evidence="8">Protein uridylyltransferase YdiU</fullName>
        <ecNumber evidence="8">2.7.7.-</ecNumber>
    </alternativeName>
</protein>
<feature type="binding site" evidence="8">
    <location>
        <position position="253"/>
    </location>
    <ligand>
        <name>Mg(2+)</name>
        <dbReference type="ChEBI" id="CHEBI:18420"/>
    </ligand>
</feature>
<feature type="binding site" evidence="8">
    <location>
        <position position="113"/>
    </location>
    <ligand>
        <name>ATP</name>
        <dbReference type="ChEBI" id="CHEBI:30616"/>
    </ligand>
</feature>
<feature type="binding site" evidence="8">
    <location>
        <position position="90"/>
    </location>
    <ligand>
        <name>ATP</name>
        <dbReference type="ChEBI" id="CHEBI:30616"/>
    </ligand>
</feature>
<feature type="binding site" evidence="8">
    <location>
        <position position="92"/>
    </location>
    <ligand>
        <name>ATP</name>
        <dbReference type="ChEBI" id="CHEBI:30616"/>
    </ligand>
</feature>
<comment type="catalytic activity">
    <reaction evidence="8">
        <text>L-tyrosyl-[protein] + ATP = O-(5'-adenylyl)-L-tyrosyl-[protein] + diphosphate</text>
        <dbReference type="Rhea" id="RHEA:54288"/>
        <dbReference type="Rhea" id="RHEA-COMP:10136"/>
        <dbReference type="Rhea" id="RHEA-COMP:13846"/>
        <dbReference type="ChEBI" id="CHEBI:30616"/>
        <dbReference type="ChEBI" id="CHEBI:33019"/>
        <dbReference type="ChEBI" id="CHEBI:46858"/>
        <dbReference type="ChEBI" id="CHEBI:83624"/>
        <dbReference type="EC" id="2.7.7.108"/>
    </reaction>
</comment>
<comment type="catalytic activity">
    <reaction evidence="8">
        <text>L-seryl-[protein] + ATP = 3-O-(5'-adenylyl)-L-seryl-[protein] + diphosphate</text>
        <dbReference type="Rhea" id="RHEA:58120"/>
        <dbReference type="Rhea" id="RHEA-COMP:9863"/>
        <dbReference type="Rhea" id="RHEA-COMP:15073"/>
        <dbReference type="ChEBI" id="CHEBI:29999"/>
        <dbReference type="ChEBI" id="CHEBI:30616"/>
        <dbReference type="ChEBI" id="CHEBI:33019"/>
        <dbReference type="ChEBI" id="CHEBI:142516"/>
        <dbReference type="EC" id="2.7.7.108"/>
    </reaction>
</comment>
<evidence type="ECO:0000256" key="4">
    <source>
        <dbReference type="ARBA" id="ARBA00022723"/>
    </source>
</evidence>
<feature type="binding site" evidence="8">
    <location>
        <position position="183"/>
    </location>
    <ligand>
        <name>ATP</name>
        <dbReference type="ChEBI" id="CHEBI:30616"/>
    </ligand>
</feature>
<evidence type="ECO:0000256" key="9">
    <source>
        <dbReference type="SAM" id="MobiDB-lite"/>
    </source>
</evidence>
<keyword evidence="8" id="KW-0464">Manganese</keyword>
<keyword evidence="4 8" id="KW-0479">Metal-binding</keyword>
<evidence type="ECO:0000256" key="6">
    <source>
        <dbReference type="ARBA" id="ARBA00022840"/>
    </source>
</evidence>
<keyword evidence="7 8" id="KW-0460">Magnesium</keyword>
<comment type="cofactor">
    <cofactor evidence="8">
        <name>Mg(2+)</name>
        <dbReference type="ChEBI" id="CHEBI:18420"/>
    </cofactor>
    <cofactor evidence="8">
        <name>Mn(2+)</name>
        <dbReference type="ChEBI" id="CHEBI:29035"/>
    </cofactor>
</comment>
<keyword evidence="3 8" id="KW-0548">Nucleotidyltransferase</keyword>
<feature type="active site" description="Proton acceptor" evidence="8">
    <location>
        <position position="252"/>
    </location>
</feature>
<dbReference type="GO" id="GO:0000287">
    <property type="term" value="F:magnesium ion binding"/>
    <property type="evidence" value="ECO:0007669"/>
    <property type="project" value="UniProtKB-UniRule"/>
</dbReference>
<dbReference type="Proteomes" id="UP001302494">
    <property type="component" value="Chromosome"/>
</dbReference>
<feature type="binding site" evidence="8">
    <location>
        <position position="262"/>
    </location>
    <ligand>
        <name>ATP</name>
        <dbReference type="ChEBI" id="CHEBI:30616"/>
    </ligand>
</feature>
<dbReference type="AlphaFoldDB" id="A0AA96GJ67"/>
<comment type="similarity">
    <text evidence="1 8">Belongs to the SELO family.</text>
</comment>
<accession>A0AA96GJ67</accession>
<dbReference type="PANTHER" id="PTHR32057:SF14">
    <property type="entry name" value="PROTEIN ADENYLYLTRANSFERASE SELO, MITOCHONDRIAL"/>
    <property type="match status" value="1"/>
</dbReference>
<reference evidence="10 11" key="1">
    <citation type="submission" date="2023-01" db="EMBL/GenBank/DDBJ databases">
        <title>Cultivation and genomic characterization of new, ubiquitous marine nitrite-oxidizing bacteria from the Nitrospirales.</title>
        <authorList>
            <person name="Mueller A.J."/>
            <person name="Daebeler A."/>
            <person name="Herbold C.W."/>
            <person name="Kirkegaard R.H."/>
            <person name="Daims H."/>
        </authorList>
    </citation>
    <scope>NUCLEOTIDE SEQUENCE [LARGE SCALE GENOMIC DNA]</scope>
    <source>
        <strain evidence="10 11">DK</strain>
    </source>
</reference>
<keyword evidence="2 8" id="KW-0808">Transferase</keyword>
<dbReference type="InterPro" id="IPR003846">
    <property type="entry name" value="SelO"/>
</dbReference>
<keyword evidence="11" id="KW-1185">Reference proteome</keyword>
<dbReference type="KEGG" id="nneo:PQG83_16380"/>
<feature type="binding site" evidence="8">
    <location>
        <position position="262"/>
    </location>
    <ligand>
        <name>Mg(2+)</name>
        <dbReference type="ChEBI" id="CHEBI:18420"/>
    </ligand>
</feature>
<evidence type="ECO:0000256" key="7">
    <source>
        <dbReference type="ARBA" id="ARBA00022842"/>
    </source>
</evidence>
<feature type="region of interest" description="Disordered" evidence="9">
    <location>
        <begin position="467"/>
        <end position="489"/>
    </location>
</feature>
<name>A0AA96GJ67_9BACT</name>
<comment type="catalytic activity">
    <reaction evidence="8">
        <text>L-seryl-[protein] + UTP = O-(5'-uridylyl)-L-seryl-[protein] + diphosphate</text>
        <dbReference type="Rhea" id="RHEA:64604"/>
        <dbReference type="Rhea" id="RHEA-COMP:9863"/>
        <dbReference type="Rhea" id="RHEA-COMP:16635"/>
        <dbReference type="ChEBI" id="CHEBI:29999"/>
        <dbReference type="ChEBI" id="CHEBI:33019"/>
        <dbReference type="ChEBI" id="CHEBI:46398"/>
        <dbReference type="ChEBI" id="CHEBI:156051"/>
    </reaction>
</comment>
<comment type="function">
    <text evidence="8">Nucleotidyltransferase involved in the post-translational modification of proteins. It can catalyze the addition of adenosine monophosphate (AMP) or uridine monophosphate (UMP) to a protein, resulting in modifications known as AMPylation and UMPylation.</text>
</comment>
<dbReference type="EMBL" id="CP116968">
    <property type="protein sequence ID" value="WNM61315.1"/>
    <property type="molecule type" value="Genomic_DNA"/>
</dbReference>
<keyword evidence="5 8" id="KW-0547">Nucleotide-binding</keyword>
<dbReference type="PANTHER" id="PTHR32057">
    <property type="entry name" value="PROTEIN ADENYLYLTRANSFERASE SELO, MITOCHONDRIAL"/>
    <property type="match status" value="1"/>
</dbReference>
<dbReference type="NCBIfam" id="NF000658">
    <property type="entry name" value="PRK00029.1"/>
    <property type="match status" value="1"/>
</dbReference>
<gene>
    <name evidence="8" type="primary">ydiU</name>
    <name evidence="8" type="synonym">selO</name>
    <name evidence="10" type="ORF">PQG83_16380</name>
</gene>
<evidence type="ECO:0000313" key="10">
    <source>
        <dbReference type="EMBL" id="WNM61315.1"/>
    </source>
</evidence>
<feature type="binding site" evidence="8">
    <location>
        <position position="125"/>
    </location>
    <ligand>
        <name>ATP</name>
        <dbReference type="ChEBI" id="CHEBI:30616"/>
    </ligand>
</feature>
<dbReference type="RefSeq" id="WP_312743292.1">
    <property type="nucleotide sequence ID" value="NZ_CP116968.1"/>
</dbReference>
<comment type="catalytic activity">
    <reaction evidence="8">
        <text>L-threonyl-[protein] + ATP = 3-O-(5'-adenylyl)-L-threonyl-[protein] + diphosphate</text>
        <dbReference type="Rhea" id="RHEA:54292"/>
        <dbReference type="Rhea" id="RHEA-COMP:11060"/>
        <dbReference type="Rhea" id="RHEA-COMP:13847"/>
        <dbReference type="ChEBI" id="CHEBI:30013"/>
        <dbReference type="ChEBI" id="CHEBI:30616"/>
        <dbReference type="ChEBI" id="CHEBI:33019"/>
        <dbReference type="ChEBI" id="CHEBI:138113"/>
        <dbReference type="EC" id="2.7.7.108"/>
    </reaction>
</comment>
<comment type="catalytic activity">
    <reaction evidence="8">
        <text>L-histidyl-[protein] + UTP = N(tele)-(5'-uridylyl)-L-histidyl-[protein] + diphosphate</text>
        <dbReference type="Rhea" id="RHEA:83891"/>
        <dbReference type="Rhea" id="RHEA-COMP:9745"/>
        <dbReference type="Rhea" id="RHEA-COMP:20239"/>
        <dbReference type="ChEBI" id="CHEBI:29979"/>
        <dbReference type="ChEBI" id="CHEBI:33019"/>
        <dbReference type="ChEBI" id="CHEBI:46398"/>
        <dbReference type="ChEBI" id="CHEBI:233474"/>
    </reaction>
</comment>
<dbReference type="GO" id="GO:0070733">
    <property type="term" value="F:AMPylase activity"/>
    <property type="evidence" value="ECO:0007669"/>
    <property type="project" value="UniProtKB-EC"/>
</dbReference>
<dbReference type="HAMAP" id="MF_00692">
    <property type="entry name" value="SelO"/>
    <property type="match status" value="1"/>
</dbReference>
<feature type="binding site" evidence="8">
    <location>
        <position position="176"/>
    </location>
    <ligand>
        <name>ATP</name>
        <dbReference type="ChEBI" id="CHEBI:30616"/>
    </ligand>
</feature>
<dbReference type="EC" id="2.7.7.-" evidence="8"/>
<evidence type="ECO:0000256" key="2">
    <source>
        <dbReference type="ARBA" id="ARBA00022679"/>
    </source>
</evidence>
<dbReference type="EC" id="2.7.7.108" evidence="8"/>